<sequence length="271" mass="27751">MTSQSEKAALFLELHRPGNPLLLPNPWDQGSARVLASLGFQALATTSSGYAATLGRLDGSVSRDEALAHAAAVVAATELPVSADLENCFADNAAGVARTVALAGETGLAGCSLEDSTGDENEPIFHLGEATERVAAAADAAHSGPVRLVLTARAENYLHGRPDLTDTIVRLQTYQAAGADVLYAPGLTSLADIRLVVAELDRPVNVLAFAGAPSVAELASVGVSRVSVGGAFAFAALGALAEAAIELRDRGTYGYLASSAVGRQAIQRAFV</sequence>
<dbReference type="RefSeq" id="WP_145851104.1">
    <property type="nucleotide sequence ID" value="NZ_RPFW01000001.1"/>
</dbReference>
<evidence type="ECO:0000313" key="1">
    <source>
        <dbReference type="EMBL" id="TVZ06349.1"/>
    </source>
</evidence>
<keyword evidence="1" id="KW-0670">Pyruvate</keyword>
<reference evidence="1 2" key="1">
    <citation type="submission" date="2018-11" db="EMBL/GenBank/DDBJ databases">
        <title>Trebonia kvetii gen.nov., sp.nov., a novel acidophilic actinobacterium, and proposal of the new actinobacterial family Treboniaceae fam. nov.</title>
        <authorList>
            <person name="Rapoport D."/>
            <person name="Sagova-Mareckova M."/>
            <person name="Sedlacek I."/>
            <person name="Provaznik J."/>
            <person name="Kralova S."/>
            <person name="Pavlinic D."/>
            <person name="Benes V."/>
            <person name="Kopecky J."/>
        </authorList>
    </citation>
    <scope>NUCLEOTIDE SEQUENCE [LARGE SCALE GENOMIC DNA]</scope>
    <source>
        <strain evidence="1 2">15Tr583</strain>
    </source>
</reference>
<comment type="caution">
    <text evidence="1">The sequence shown here is derived from an EMBL/GenBank/DDBJ whole genome shotgun (WGS) entry which is preliminary data.</text>
</comment>
<dbReference type="PANTHER" id="PTHR42905:SF16">
    <property type="entry name" value="CARBOXYPHOSPHONOENOLPYRUVATE PHOSPHONOMUTASE-LIKE PROTEIN (AFU_ORTHOLOGUE AFUA_5G07230)"/>
    <property type="match status" value="1"/>
</dbReference>
<dbReference type="Gene3D" id="3.20.20.60">
    <property type="entry name" value="Phosphoenolpyruvate-binding domains"/>
    <property type="match status" value="1"/>
</dbReference>
<dbReference type="AlphaFoldDB" id="A0A6P2C4K4"/>
<organism evidence="1 2">
    <name type="scientific">Trebonia kvetii</name>
    <dbReference type="NCBI Taxonomy" id="2480626"/>
    <lineage>
        <taxon>Bacteria</taxon>
        <taxon>Bacillati</taxon>
        <taxon>Actinomycetota</taxon>
        <taxon>Actinomycetes</taxon>
        <taxon>Streptosporangiales</taxon>
        <taxon>Treboniaceae</taxon>
        <taxon>Trebonia</taxon>
    </lineage>
</organism>
<gene>
    <name evidence="1" type="ORF">EAS64_02680</name>
</gene>
<dbReference type="InterPro" id="IPR040442">
    <property type="entry name" value="Pyrv_kinase-like_dom_sf"/>
</dbReference>
<dbReference type="SUPFAM" id="SSF51621">
    <property type="entry name" value="Phosphoenolpyruvate/pyruvate domain"/>
    <property type="match status" value="1"/>
</dbReference>
<name>A0A6P2C4K4_9ACTN</name>
<accession>A0A6P2C4K4</accession>
<dbReference type="OrthoDB" id="9780430at2"/>
<evidence type="ECO:0000313" key="2">
    <source>
        <dbReference type="Proteomes" id="UP000460272"/>
    </source>
</evidence>
<dbReference type="EMBL" id="RPFW01000001">
    <property type="protein sequence ID" value="TVZ06349.1"/>
    <property type="molecule type" value="Genomic_DNA"/>
</dbReference>
<dbReference type="InterPro" id="IPR039556">
    <property type="entry name" value="ICL/PEPM"/>
</dbReference>
<proteinExistence type="predicted"/>
<dbReference type="PANTHER" id="PTHR42905">
    <property type="entry name" value="PHOSPHOENOLPYRUVATE CARBOXYLASE"/>
    <property type="match status" value="1"/>
</dbReference>
<dbReference type="InterPro" id="IPR015813">
    <property type="entry name" value="Pyrv/PenolPyrv_kinase-like_dom"/>
</dbReference>
<keyword evidence="2" id="KW-1185">Reference proteome</keyword>
<dbReference type="Proteomes" id="UP000460272">
    <property type="component" value="Unassembled WGS sequence"/>
</dbReference>
<protein>
    <submittedName>
        <fullName evidence="1">Isocitrate lyase/phosphoenolpyruvate mutase family protein</fullName>
    </submittedName>
</protein>
<keyword evidence="1" id="KW-0456">Lyase</keyword>
<dbReference type="Pfam" id="PF13714">
    <property type="entry name" value="PEP_mutase"/>
    <property type="match status" value="1"/>
</dbReference>
<dbReference type="CDD" id="cd00377">
    <property type="entry name" value="ICL_PEPM"/>
    <property type="match status" value="1"/>
</dbReference>
<dbReference type="GO" id="GO:0016829">
    <property type="term" value="F:lyase activity"/>
    <property type="evidence" value="ECO:0007669"/>
    <property type="project" value="UniProtKB-KW"/>
</dbReference>